<dbReference type="AlphaFoldDB" id="A0A2T9XB91"/>
<dbReference type="EMBL" id="QEFD01000032">
    <property type="protein sequence ID" value="PVU77364.1"/>
    <property type="molecule type" value="Genomic_DNA"/>
</dbReference>
<protein>
    <submittedName>
        <fullName evidence="1">Uncharacterized protein</fullName>
    </submittedName>
</protein>
<reference evidence="1 2" key="1">
    <citation type="journal article" date="2015" name="Appl. Environ. Microbiol.">
        <title>Nanoarchaeota, Their Sulfolobales Host, and Nanoarchaeota Virus Distribution across Yellowstone National Park Hot Springs.</title>
        <authorList>
            <person name="Munson-McGee J.H."/>
            <person name="Field E.K."/>
            <person name="Bateson M."/>
            <person name="Rooney C."/>
            <person name="Stepanauskas R."/>
            <person name="Young M.J."/>
        </authorList>
    </citation>
    <scope>NUCLEOTIDE SEQUENCE [LARGE SCALE GENOMIC DNA]</scope>
    <source>
        <strain evidence="1">SCGC AC-742_N10</strain>
    </source>
</reference>
<organism evidence="1 2">
    <name type="scientific">Acidianus hospitalis</name>
    <dbReference type="NCBI Taxonomy" id="563177"/>
    <lineage>
        <taxon>Archaea</taxon>
        <taxon>Thermoproteota</taxon>
        <taxon>Thermoprotei</taxon>
        <taxon>Sulfolobales</taxon>
        <taxon>Sulfolobaceae</taxon>
        <taxon>Acidianus</taxon>
    </lineage>
</organism>
<gene>
    <name evidence="1" type="ORF">DDW13_00915</name>
</gene>
<sequence>MKEETFLARDKCNLKTKIRECELIDLDKIYGLQETKHADLLLNCGELVIIVEETGTMRSADITQIISTVDNLMRDKEKYGIKTDPKKYIGIVHSNGRVDSIGIKYLHSKTKGKMILNIANCCDDLPRKIRKYFSK</sequence>
<accession>A0A2T9XB91</accession>
<name>A0A2T9XB91_9CREN</name>
<evidence type="ECO:0000313" key="2">
    <source>
        <dbReference type="Proteomes" id="UP000245638"/>
    </source>
</evidence>
<evidence type="ECO:0000313" key="1">
    <source>
        <dbReference type="EMBL" id="PVU77364.1"/>
    </source>
</evidence>
<comment type="caution">
    <text evidence="1">The sequence shown here is derived from an EMBL/GenBank/DDBJ whole genome shotgun (WGS) entry which is preliminary data.</text>
</comment>
<proteinExistence type="predicted"/>
<dbReference type="Proteomes" id="UP000245638">
    <property type="component" value="Unassembled WGS sequence"/>
</dbReference>